<dbReference type="VEuPathDB" id="VectorBase:GPPI001760"/>
<keyword evidence="8" id="KW-1185">Reference proteome</keyword>
<keyword evidence="5 6" id="KW-0472">Membrane</keyword>
<reference evidence="7" key="2">
    <citation type="submission" date="2020-05" db="UniProtKB">
        <authorList>
            <consortium name="EnsemblMetazoa"/>
        </authorList>
    </citation>
    <scope>IDENTIFICATION</scope>
    <source>
        <strain evidence="7">IAEA</strain>
    </source>
</reference>
<feature type="transmembrane region" description="Helical" evidence="6">
    <location>
        <begin position="467"/>
        <end position="487"/>
    </location>
</feature>
<evidence type="ECO:0000256" key="3">
    <source>
        <dbReference type="ARBA" id="ARBA00022692"/>
    </source>
</evidence>
<evidence type="ECO:0000256" key="2">
    <source>
        <dbReference type="ARBA" id="ARBA00022475"/>
    </source>
</evidence>
<dbReference type="STRING" id="67801.A0A1B0AMF3"/>
<evidence type="ECO:0000256" key="5">
    <source>
        <dbReference type="ARBA" id="ARBA00023136"/>
    </source>
</evidence>
<keyword evidence="2 6" id="KW-1003">Cell membrane</keyword>
<organism evidence="7 8">
    <name type="scientific">Glossina palpalis gambiensis</name>
    <dbReference type="NCBI Taxonomy" id="67801"/>
    <lineage>
        <taxon>Eukaryota</taxon>
        <taxon>Metazoa</taxon>
        <taxon>Ecdysozoa</taxon>
        <taxon>Arthropoda</taxon>
        <taxon>Hexapoda</taxon>
        <taxon>Insecta</taxon>
        <taxon>Pterygota</taxon>
        <taxon>Neoptera</taxon>
        <taxon>Endopterygota</taxon>
        <taxon>Diptera</taxon>
        <taxon>Brachycera</taxon>
        <taxon>Muscomorpha</taxon>
        <taxon>Hippoboscoidea</taxon>
        <taxon>Glossinidae</taxon>
        <taxon>Glossina</taxon>
    </lineage>
</organism>
<protein>
    <recommendedName>
        <fullName evidence="6">Gustatory receptor</fullName>
    </recommendedName>
</protein>
<evidence type="ECO:0000256" key="1">
    <source>
        <dbReference type="ARBA" id="ARBA00004651"/>
    </source>
</evidence>
<sequence>MTLKSFDAKRSSRIITATQPSGAPKNFKTNNGKYMRETDYRRHTKMLPNGFIYTVNENDTASCDASKQQKHHYGTPSTNFDFFNMFQRKRNNKIFVSRATNKITEFNNEINQNRMNSLDSQFYKALRPLLIISEIFICAPVALQNLHNQSNYCTFCRKCLQIVWGLIAYIAIAHGSYNEYFFLNTYLPTQELPFYLSEFAFYLSHILLIMLASYFGRKTFTFFLTFILDFDSKLLKHCKIRMHYKDLRKFLRNHLSMNFVFFLSAVILGVIQRRPSLFGILTINTSYTLPNVITQTSLIQYYALIYVINKRMQLLYQLTEHTLKQSLQVNIFNVQQRLRVLRGLYADMDAYTKHLNDTFALPLLLLFMASLKSLSFYIFTLYKWIDKWTDLSWTVVSYGIIEICWQFSRAFLTLHFNQAVHNQRKHAAILLISFSRVAERLEPTINRFIVQLSTDPRNYVICGIIPLNMNVLMAMFFPVSALFIFLVQYDVTYEALTTIKIHCMTIRRKMLTPMADGVKKF</sequence>
<dbReference type="Pfam" id="PF08395">
    <property type="entry name" value="7tm_7"/>
    <property type="match status" value="1"/>
</dbReference>
<dbReference type="GO" id="GO:0007165">
    <property type="term" value="P:signal transduction"/>
    <property type="evidence" value="ECO:0007669"/>
    <property type="project" value="UniProtKB-KW"/>
</dbReference>
<feature type="transmembrane region" description="Helical" evidence="6">
    <location>
        <begin position="155"/>
        <end position="174"/>
    </location>
</feature>
<feature type="transmembrane region" description="Helical" evidence="6">
    <location>
        <begin position="363"/>
        <end position="385"/>
    </location>
</feature>
<dbReference type="GO" id="GO:0050909">
    <property type="term" value="P:sensory perception of taste"/>
    <property type="evidence" value="ECO:0007669"/>
    <property type="project" value="InterPro"/>
</dbReference>
<feature type="transmembrane region" description="Helical" evidence="6">
    <location>
        <begin position="255"/>
        <end position="272"/>
    </location>
</feature>
<dbReference type="AlphaFoldDB" id="A0A1B0AMF3"/>
<accession>A0A1B0AMF3</accession>
<dbReference type="GO" id="GO:0005886">
    <property type="term" value="C:plasma membrane"/>
    <property type="evidence" value="ECO:0007669"/>
    <property type="project" value="UniProtKB-SubCell"/>
</dbReference>
<evidence type="ECO:0000256" key="4">
    <source>
        <dbReference type="ARBA" id="ARBA00022989"/>
    </source>
</evidence>
<keyword evidence="6" id="KW-0807">Transducer</keyword>
<name>A0A1B0AMF3_9MUSC</name>
<keyword evidence="3 6" id="KW-0812">Transmembrane</keyword>
<feature type="transmembrane region" description="Helical" evidence="6">
    <location>
        <begin position="292"/>
        <end position="309"/>
    </location>
</feature>
<comment type="subcellular location">
    <subcellularLocation>
        <location evidence="1 6">Cell membrane</location>
        <topology evidence="1 6">Multi-pass membrane protein</topology>
    </subcellularLocation>
</comment>
<evidence type="ECO:0000313" key="8">
    <source>
        <dbReference type="Proteomes" id="UP000092460"/>
    </source>
</evidence>
<feature type="transmembrane region" description="Helical" evidence="6">
    <location>
        <begin position="391"/>
        <end position="412"/>
    </location>
</feature>
<dbReference type="Proteomes" id="UP000092460">
    <property type="component" value="Unassembled WGS sequence"/>
</dbReference>
<dbReference type="EnsemblMetazoa" id="GPPI001760-RA">
    <property type="protein sequence ID" value="GPPI001760-PA"/>
    <property type="gene ID" value="GPPI001760"/>
</dbReference>
<dbReference type="EMBL" id="JXJN01000404">
    <property type="status" value="NOT_ANNOTATED_CDS"/>
    <property type="molecule type" value="Genomic_DNA"/>
</dbReference>
<keyword evidence="4 6" id="KW-1133">Transmembrane helix</keyword>
<proteinExistence type="inferred from homology"/>
<evidence type="ECO:0000313" key="7">
    <source>
        <dbReference type="EnsemblMetazoa" id="GPPI001760-PA"/>
    </source>
</evidence>
<comment type="function">
    <text evidence="6">Gustatory receptor which mediates acceptance or avoidance behavior, depending on its substrates.</text>
</comment>
<comment type="similarity">
    <text evidence="6">Belongs to the insect chemoreceptor superfamily. Gustatory receptor (GR) family.</text>
</comment>
<dbReference type="InterPro" id="IPR013604">
    <property type="entry name" value="7TM_chemorcpt"/>
</dbReference>
<keyword evidence="6" id="KW-0675">Receptor</keyword>
<evidence type="ECO:0000256" key="6">
    <source>
        <dbReference type="RuleBase" id="RU363108"/>
    </source>
</evidence>
<reference evidence="8" key="1">
    <citation type="submission" date="2015-01" db="EMBL/GenBank/DDBJ databases">
        <authorList>
            <person name="Aksoy S."/>
            <person name="Warren W."/>
            <person name="Wilson R.K."/>
        </authorList>
    </citation>
    <scope>NUCLEOTIDE SEQUENCE [LARGE SCALE GENOMIC DNA]</scope>
    <source>
        <strain evidence="8">IAEA</strain>
    </source>
</reference>
<feature type="transmembrane region" description="Helical" evidence="6">
    <location>
        <begin position="194"/>
        <end position="215"/>
    </location>
</feature>